<accession>A0A9P3LYU2</accession>
<gene>
    <name evidence="3" type="ORF">EMPS_07922</name>
</gene>
<feature type="compositionally biased region" description="Acidic residues" evidence="1">
    <location>
        <begin position="129"/>
        <end position="179"/>
    </location>
</feature>
<reference evidence="3" key="2">
    <citation type="journal article" date="2022" name="Microbiol. Resour. Announc.">
        <title>Whole-Genome Sequence of Entomortierella parvispora E1425, a Mucoromycotan Fungus Associated with Burkholderiaceae-Related Endosymbiotic Bacteria.</title>
        <authorList>
            <person name="Herlambang A."/>
            <person name="Guo Y."/>
            <person name="Takashima Y."/>
            <person name="Narisawa K."/>
            <person name="Ohta H."/>
            <person name="Nishizawa T."/>
        </authorList>
    </citation>
    <scope>NUCLEOTIDE SEQUENCE</scope>
    <source>
        <strain evidence="3">E1425</strain>
    </source>
</reference>
<dbReference type="EMBL" id="BQFW01000011">
    <property type="protein sequence ID" value="GJJ75564.1"/>
    <property type="molecule type" value="Genomic_DNA"/>
</dbReference>
<feature type="chain" id="PRO_5040122699" evidence="2">
    <location>
        <begin position="29"/>
        <end position="266"/>
    </location>
</feature>
<keyword evidence="4" id="KW-1185">Reference proteome</keyword>
<reference evidence="3" key="1">
    <citation type="submission" date="2021-11" db="EMBL/GenBank/DDBJ databases">
        <authorList>
            <person name="Herlambang A."/>
            <person name="Guo Y."/>
            <person name="Takashima Y."/>
            <person name="Nishizawa T."/>
        </authorList>
    </citation>
    <scope>NUCLEOTIDE SEQUENCE</scope>
    <source>
        <strain evidence="3">E1425</strain>
    </source>
</reference>
<organism evidence="3 4">
    <name type="scientific">Entomortierella parvispora</name>
    <dbReference type="NCBI Taxonomy" id="205924"/>
    <lineage>
        <taxon>Eukaryota</taxon>
        <taxon>Fungi</taxon>
        <taxon>Fungi incertae sedis</taxon>
        <taxon>Mucoromycota</taxon>
        <taxon>Mortierellomycotina</taxon>
        <taxon>Mortierellomycetes</taxon>
        <taxon>Mortierellales</taxon>
        <taxon>Mortierellaceae</taxon>
        <taxon>Entomortierella</taxon>
    </lineage>
</organism>
<dbReference type="OrthoDB" id="10670174at2759"/>
<proteinExistence type="predicted"/>
<feature type="region of interest" description="Disordered" evidence="1">
    <location>
        <begin position="126"/>
        <end position="179"/>
    </location>
</feature>
<feature type="region of interest" description="Disordered" evidence="1">
    <location>
        <begin position="203"/>
        <end position="235"/>
    </location>
</feature>
<sequence>MKRTSLVLFATIVIASIFANGPMGYVEAAPVMIPQQEQHQLPLARLPHSSSGRLRIKTKAYSKSHQRKHRPSSHQIQQALNELNQDGLARERVAVISAWYHQRSDFSIHPRRRGLGGDRERLQGHAVLDDEDDDAGNELLDTEDDDDLRTLPDGDDTIEGQILEEEEDDEPSSAEAETEELIRLSRSSIGWLHENGLQDRDVVPEDFEEDDMEEEEEGDEEVLRESNLEFDNGDVVEEDEELEAYIIPTSKFGGNVAAAEMAAGEP</sequence>
<evidence type="ECO:0000256" key="2">
    <source>
        <dbReference type="SAM" id="SignalP"/>
    </source>
</evidence>
<feature type="signal peptide" evidence="2">
    <location>
        <begin position="1"/>
        <end position="28"/>
    </location>
</feature>
<name>A0A9P3LYU2_9FUNG</name>
<evidence type="ECO:0000256" key="1">
    <source>
        <dbReference type="SAM" id="MobiDB-lite"/>
    </source>
</evidence>
<dbReference type="AlphaFoldDB" id="A0A9P3LYU2"/>
<evidence type="ECO:0000313" key="4">
    <source>
        <dbReference type="Proteomes" id="UP000827284"/>
    </source>
</evidence>
<protein>
    <submittedName>
        <fullName evidence="3">Uncharacterized protein</fullName>
    </submittedName>
</protein>
<dbReference type="Proteomes" id="UP000827284">
    <property type="component" value="Unassembled WGS sequence"/>
</dbReference>
<feature type="compositionally biased region" description="Acidic residues" evidence="1">
    <location>
        <begin position="204"/>
        <end position="220"/>
    </location>
</feature>
<comment type="caution">
    <text evidence="3">The sequence shown here is derived from an EMBL/GenBank/DDBJ whole genome shotgun (WGS) entry which is preliminary data.</text>
</comment>
<keyword evidence="2" id="KW-0732">Signal</keyword>
<evidence type="ECO:0000313" key="3">
    <source>
        <dbReference type="EMBL" id="GJJ75564.1"/>
    </source>
</evidence>